<keyword evidence="3" id="KW-1185">Reference proteome</keyword>
<feature type="domain" description="Protein N-terminal glutamine amidohydrolase alpha beta roll" evidence="1">
    <location>
        <begin position="45"/>
        <end position="83"/>
    </location>
</feature>
<evidence type="ECO:0000313" key="2">
    <source>
        <dbReference type="EnsemblPlants" id="Kaladp0515s0106.1.v1.1"/>
    </source>
</evidence>
<dbReference type="Pfam" id="PF09764">
    <property type="entry name" value="Nt_Gln_amidase"/>
    <property type="match status" value="1"/>
</dbReference>
<name>A0A7N1A6B7_KALFE</name>
<dbReference type="InterPro" id="IPR023128">
    <property type="entry name" value="Prot_N_Gln_amidohydro_ab_roll"/>
</dbReference>
<sequence length="116" mass="12898">MAAATISQFHHTPYYWGLVSSVSPNFRTTLSFDSTEEHCAQLLLCCSEENVYMLCKKLCELGMAEPDASDLFVLFISNDNKQVCPPFNSPYICLSSSCIKALVARILCKFLSALKS</sequence>
<proteinExistence type="predicted"/>
<reference evidence="2" key="1">
    <citation type="submission" date="2021-01" db="UniProtKB">
        <authorList>
            <consortium name="EnsemblPlants"/>
        </authorList>
    </citation>
    <scope>IDENTIFICATION</scope>
</reference>
<evidence type="ECO:0000313" key="3">
    <source>
        <dbReference type="Proteomes" id="UP000594263"/>
    </source>
</evidence>
<dbReference type="EnsemblPlants" id="Kaladp0515s0106.1.v1.1">
    <property type="protein sequence ID" value="Kaladp0515s0106.1.v1.1"/>
    <property type="gene ID" value="Kaladp0515s0106.v1.1"/>
</dbReference>
<dbReference type="Gene3D" id="3.10.620.10">
    <property type="entry name" value="Protein N-terminal glutamine amidohydrolase, alpha beta roll"/>
    <property type="match status" value="1"/>
</dbReference>
<evidence type="ECO:0000259" key="1">
    <source>
        <dbReference type="Pfam" id="PF09764"/>
    </source>
</evidence>
<dbReference type="GO" id="GO:0016811">
    <property type="term" value="F:hydrolase activity, acting on carbon-nitrogen (but not peptide) bonds, in linear amides"/>
    <property type="evidence" value="ECO:0007669"/>
    <property type="project" value="InterPro"/>
</dbReference>
<dbReference type="Gramene" id="Kaladp0515s0106.1.v1.1">
    <property type="protein sequence ID" value="Kaladp0515s0106.1.v1.1"/>
    <property type="gene ID" value="Kaladp0515s0106.v1.1"/>
</dbReference>
<organism evidence="2 3">
    <name type="scientific">Kalanchoe fedtschenkoi</name>
    <name type="common">Lavender scallops</name>
    <name type="synonym">South American air plant</name>
    <dbReference type="NCBI Taxonomy" id="63787"/>
    <lineage>
        <taxon>Eukaryota</taxon>
        <taxon>Viridiplantae</taxon>
        <taxon>Streptophyta</taxon>
        <taxon>Embryophyta</taxon>
        <taxon>Tracheophyta</taxon>
        <taxon>Spermatophyta</taxon>
        <taxon>Magnoliopsida</taxon>
        <taxon>eudicotyledons</taxon>
        <taxon>Gunneridae</taxon>
        <taxon>Pentapetalae</taxon>
        <taxon>Saxifragales</taxon>
        <taxon>Crassulaceae</taxon>
        <taxon>Kalanchoe</taxon>
    </lineage>
</organism>
<accession>A0A7N1A6B7</accession>
<dbReference type="AlphaFoldDB" id="A0A7N1A6B7"/>
<dbReference type="InterPro" id="IPR037132">
    <property type="entry name" value="N_Gln_amidohydro_ab_roll_sf"/>
</dbReference>
<dbReference type="Proteomes" id="UP000594263">
    <property type="component" value="Unplaced"/>
</dbReference>
<protein>
    <recommendedName>
        <fullName evidence="1">Protein N-terminal glutamine amidohydrolase alpha beta roll domain-containing protein</fullName>
    </recommendedName>
</protein>